<dbReference type="EMBL" id="PVNK01000017">
    <property type="protein sequence ID" value="PRQ05260.1"/>
    <property type="molecule type" value="Genomic_DNA"/>
</dbReference>
<gene>
    <name evidence="1" type="ORF">ENSA5_03790</name>
</gene>
<dbReference type="Proteomes" id="UP000237968">
    <property type="component" value="Unassembled WGS sequence"/>
</dbReference>
<organism evidence="1 2">
    <name type="scientific">Enhygromyxa salina</name>
    <dbReference type="NCBI Taxonomy" id="215803"/>
    <lineage>
        <taxon>Bacteria</taxon>
        <taxon>Pseudomonadati</taxon>
        <taxon>Myxococcota</taxon>
        <taxon>Polyangia</taxon>
        <taxon>Nannocystales</taxon>
        <taxon>Nannocystaceae</taxon>
        <taxon>Enhygromyxa</taxon>
    </lineage>
</organism>
<name>A0A2S9YJM5_9BACT</name>
<evidence type="ECO:0000313" key="2">
    <source>
        <dbReference type="Proteomes" id="UP000237968"/>
    </source>
</evidence>
<proteinExistence type="predicted"/>
<dbReference type="AlphaFoldDB" id="A0A2S9YJM5"/>
<evidence type="ECO:0000313" key="1">
    <source>
        <dbReference type="EMBL" id="PRQ05260.1"/>
    </source>
</evidence>
<sequence length="30" mass="3467">MRSLLASLLFSFKIMRGLASARVTTIRWLQ</sequence>
<keyword evidence="2" id="KW-1185">Reference proteome</keyword>
<accession>A0A2S9YJM5</accession>
<protein>
    <submittedName>
        <fullName evidence="1">Uncharacterized protein</fullName>
    </submittedName>
</protein>
<comment type="caution">
    <text evidence="1">The sequence shown here is derived from an EMBL/GenBank/DDBJ whole genome shotgun (WGS) entry which is preliminary data.</text>
</comment>
<reference evidence="1 2" key="1">
    <citation type="submission" date="2018-03" db="EMBL/GenBank/DDBJ databases">
        <title>Draft Genome Sequences of the Obligatory Marine Myxobacteria Enhygromyxa salina SWB005.</title>
        <authorList>
            <person name="Poehlein A."/>
            <person name="Moghaddam J.A."/>
            <person name="Harms H."/>
            <person name="Alanjari M."/>
            <person name="Koenig G.M."/>
            <person name="Daniel R."/>
            <person name="Schaeberle T.F."/>
        </authorList>
    </citation>
    <scope>NUCLEOTIDE SEQUENCE [LARGE SCALE GENOMIC DNA]</scope>
    <source>
        <strain evidence="1 2">SWB005</strain>
    </source>
</reference>